<evidence type="ECO:0000256" key="5">
    <source>
        <dbReference type="PROSITE-ProRule" id="PRU10141"/>
    </source>
</evidence>
<evidence type="ECO:0000256" key="2">
    <source>
        <dbReference type="ARBA" id="ARBA00022741"/>
    </source>
</evidence>
<reference evidence="7 8" key="1">
    <citation type="journal article" date="2013" name="Genome Announc.">
        <title>Draft Genome Sequence of the Lignocellulose Decomposer Thermobifida fusca Strain TM51.</title>
        <authorList>
            <person name="Toth A."/>
            <person name="Barna T."/>
            <person name="Nagy I."/>
            <person name="Horvath B."/>
            <person name="Nagy I."/>
            <person name="Tancsics A."/>
            <person name="Kriszt B."/>
            <person name="Baka E."/>
            <person name="Fekete C."/>
            <person name="Kukolya J."/>
        </authorList>
    </citation>
    <scope>NUCLEOTIDE SEQUENCE [LARGE SCALE GENOMIC DNA]</scope>
    <source>
        <strain evidence="7 8">TM51</strain>
    </source>
</reference>
<dbReference type="PROSITE" id="PS00108">
    <property type="entry name" value="PROTEIN_KINASE_ST"/>
    <property type="match status" value="1"/>
</dbReference>
<dbReference type="GO" id="GO:0004674">
    <property type="term" value="F:protein serine/threonine kinase activity"/>
    <property type="evidence" value="ECO:0007669"/>
    <property type="project" value="TreeGrafter"/>
</dbReference>
<dbReference type="AlphaFoldDB" id="A0A9P2TAS7"/>
<dbReference type="GO" id="GO:0005524">
    <property type="term" value="F:ATP binding"/>
    <property type="evidence" value="ECO:0007669"/>
    <property type="project" value="UniProtKB-UniRule"/>
</dbReference>
<evidence type="ECO:0000256" key="3">
    <source>
        <dbReference type="ARBA" id="ARBA00022777"/>
    </source>
</evidence>
<dbReference type="PROSITE" id="PS50011">
    <property type="entry name" value="PROTEIN_KINASE_DOM"/>
    <property type="match status" value="1"/>
</dbReference>
<dbReference type="InterPro" id="IPR011009">
    <property type="entry name" value="Kinase-like_dom_sf"/>
</dbReference>
<dbReference type="InterPro" id="IPR008271">
    <property type="entry name" value="Ser/Thr_kinase_AS"/>
</dbReference>
<dbReference type="InterPro" id="IPR017441">
    <property type="entry name" value="Protein_kinase_ATP_BS"/>
</dbReference>
<proteinExistence type="predicted"/>
<name>A0A9P2TAS7_THEFU</name>
<dbReference type="PANTHER" id="PTHR43289">
    <property type="entry name" value="MITOGEN-ACTIVATED PROTEIN KINASE KINASE KINASE 20-RELATED"/>
    <property type="match status" value="1"/>
</dbReference>
<protein>
    <submittedName>
        <fullName evidence="7">Tyrosine protein kinase:Serine/threonine protein kinase</fullName>
    </submittedName>
</protein>
<dbReference type="Gene3D" id="1.10.510.10">
    <property type="entry name" value="Transferase(Phosphotransferase) domain 1"/>
    <property type="match status" value="1"/>
</dbReference>
<gene>
    <name evidence="7" type="ORF">TM51_10672</name>
</gene>
<organism evidence="7 8">
    <name type="scientific">Thermobifida fusca TM51</name>
    <dbReference type="NCBI Taxonomy" id="1169414"/>
    <lineage>
        <taxon>Bacteria</taxon>
        <taxon>Bacillati</taxon>
        <taxon>Actinomycetota</taxon>
        <taxon>Actinomycetes</taxon>
        <taxon>Streptosporangiales</taxon>
        <taxon>Nocardiopsidaceae</taxon>
        <taxon>Thermobifida</taxon>
    </lineage>
</organism>
<keyword evidence="3 7" id="KW-0418">Kinase</keyword>
<keyword evidence="2 5" id="KW-0547">Nucleotide-binding</keyword>
<dbReference type="PANTHER" id="PTHR43289:SF34">
    <property type="entry name" value="SERINE_THREONINE-PROTEIN KINASE YBDM-RELATED"/>
    <property type="match status" value="1"/>
</dbReference>
<dbReference type="PROSITE" id="PS00107">
    <property type="entry name" value="PROTEIN_KINASE_ATP"/>
    <property type="match status" value="1"/>
</dbReference>
<keyword evidence="1" id="KW-0808">Transferase</keyword>
<keyword evidence="8" id="KW-1185">Reference proteome</keyword>
<dbReference type="EMBL" id="AOSG01000058">
    <property type="protein sequence ID" value="EOR70836.1"/>
    <property type="molecule type" value="Genomic_DNA"/>
</dbReference>
<dbReference type="InterPro" id="IPR000719">
    <property type="entry name" value="Prot_kinase_dom"/>
</dbReference>
<dbReference type="RefSeq" id="WP_016188958.1">
    <property type="nucleotide sequence ID" value="NZ_AOSG01000058.1"/>
</dbReference>
<evidence type="ECO:0000313" key="7">
    <source>
        <dbReference type="EMBL" id="EOR70836.1"/>
    </source>
</evidence>
<dbReference type="CDD" id="cd14014">
    <property type="entry name" value="STKc_PknB_like"/>
    <property type="match status" value="1"/>
</dbReference>
<evidence type="ECO:0000256" key="4">
    <source>
        <dbReference type="ARBA" id="ARBA00022840"/>
    </source>
</evidence>
<dbReference type="Pfam" id="PF00069">
    <property type="entry name" value="Pkinase"/>
    <property type="match status" value="1"/>
</dbReference>
<feature type="domain" description="Protein kinase" evidence="6">
    <location>
        <begin position="24"/>
        <end position="280"/>
    </location>
</feature>
<evidence type="ECO:0000256" key="1">
    <source>
        <dbReference type="ARBA" id="ARBA00022679"/>
    </source>
</evidence>
<dbReference type="Proteomes" id="UP000014184">
    <property type="component" value="Unassembled WGS sequence"/>
</dbReference>
<dbReference type="SUPFAM" id="SSF56112">
    <property type="entry name" value="Protein kinase-like (PK-like)"/>
    <property type="match status" value="1"/>
</dbReference>
<keyword evidence="4 5" id="KW-0067">ATP-binding</keyword>
<accession>A0A9P2TAS7</accession>
<sequence>MPHGFPSDLPPLHPSDHAIRIPGYDLVGRLGSGGMGVVYAALDPQGRRVAVKLMRTEMVPDISQQRRRFQEEVRALQRLRDKHVVPLLDSGIAAGRPWLATAYVPGRNLQQCGKLSGQRLFLLARGVAAALCAIHRAGIVHRDLKPSNIMVYSDGTPVVLDFGIARSLGAAGLTGTGAPPVGTAGTISPERYRGVSAPPADVFAWGCVVVFAATGQLPFTAPSPEEVMHRVLHSPPELHGFRGPLADLAVRAMAKNPAERPTAEQLLKELDALGSPRPFAMPRVSRKTGDAATLLVLEMQQHYANPVPWLRRNQERILGEARRMGADRGLRDLVHRAAEARLGAAELDEALAEIASLLAPHERPRYRGYPVDEDGLVALASGGAREQALLRRLLGERSVIVEKYAAQHICRHVLCVSKHFGRGCRVLRRLRSQVVAVVDRTWEPLRELRHQIWAEHDALGHPRILLPPDQELVDRVYATALLVRRRTDELDRHRKAVLALQCPTCWWASQQEAVVEADPNTDKGLAHVVIASVAADTARRFAEAVRQG</sequence>
<dbReference type="Gene3D" id="3.30.200.20">
    <property type="entry name" value="Phosphorylase Kinase, domain 1"/>
    <property type="match status" value="1"/>
</dbReference>
<feature type="binding site" evidence="5">
    <location>
        <position position="52"/>
    </location>
    <ligand>
        <name>ATP</name>
        <dbReference type="ChEBI" id="CHEBI:30616"/>
    </ligand>
</feature>
<comment type="caution">
    <text evidence="7">The sequence shown here is derived from an EMBL/GenBank/DDBJ whole genome shotgun (WGS) entry which is preliminary data.</text>
</comment>
<evidence type="ECO:0000313" key="8">
    <source>
        <dbReference type="Proteomes" id="UP000014184"/>
    </source>
</evidence>
<evidence type="ECO:0000259" key="6">
    <source>
        <dbReference type="PROSITE" id="PS50011"/>
    </source>
</evidence>
<dbReference type="SMART" id="SM00220">
    <property type="entry name" value="S_TKc"/>
    <property type="match status" value="1"/>
</dbReference>